<dbReference type="InterPro" id="IPR036388">
    <property type="entry name" value="WH-like_DNA-bd_sf"/>
</dbReference>
<dbReference type="InterPro" id="IPR003812">
    <property type="entry name" value="Fido"/>
</dbReference>
<dbReference type="PROSITE" id="PS51459">
    <property type="entry name" value="FIDO"/>
    <property type="match status" value="1"/>
</dbReference>
<evidence type="ECO:0000259" key="4">
    <source>
        <dbReference type="PROSITE" id="PS51459"/>
    </source>
</evidence>
<dbReference type="GO" id="GO:0005524">
    <property type="term" value="F:ATP binding"/>
    <property type="evidence" value="ECO:0007669"/>
    <property type="project" value="UniProtKB-KW"/>
</dbReference>
<accession>A0A2M6ITE9</accession>
<sequence>MFTHKYTITDQLLANITRINALIRDLNDRRFPKVVLVEFEKTAREVSTFASTSIEGNPLPLTEVKKILKSKPANLRDSEKEVINYNHALETLNQLLESDQLELSLTLVLNIHKQVVDGLLPVFEIGKLRQHPVVVNDPRTGKIVYLPPDVENVKKLTEGLISYVKDNDKIVDPLILAGIFHKQMVIIHPFMDGNGRTTRLATKVLLAKMGLNTFNLFSFENYYNQNVTKYFQTVGEYGNYNDLVAAIDFTNWLEYFTGGLIDELLRVNKLLPTIGTTPDTKLEVYHLKIIEYCKQNGFITDRNYAELTDRAKATRTLDFQKLLDLELIERKGKGRSTYYSLKDSGSFTRDH</sequence>
<dbReference type="AlphaFoldDB" id="A0A2M6ITE9"/>
<keyword evidence="2" id="KW-0547">Nucleotide-binding</keyword>
<name>A0A2M6ITE9_9BACT</name>
<evidence type="ECO:0000256" key="1">
    <source>
        <dbReference type="PIRSR" id="PIRSR640198-1"/>
    </source>
</evidence>
<evidence type="ECO:0000256" key="3">
    <source>
        <dbReference type="PIRSR" id="PIRSR640198-3"/>
    </source>
</evidence>
<dbReference type="Pfam" id="PF02661">
    <property type="entry name" value="Fic"/>
    <property type="match status" value="1"/>
</dbReference>
<evidence type="ECO:0000313" key="6">
    <source>
        <dbReference type="Proteomes" id="UP000231056"/>
    </source>
</evidence>
<feature type="domain" description="Fido" evidence="4">
    <location>
        <begin position="103"/>
        <end position="255"/>
    </location>
</feature>
<dbReference type="InterPro" id="IPR036597">
    <property type="entry name" value="Fido-like_dom_sf"/>
</dbReference>
<comment type="caution">
    <text evidence="5">The sequence shown here is derived from an EMBL/GenBank/DDBJ whole genome shotgun (WGS) entry which is preliminary data.</text>
</comment>
<feature type="active site" evidence="1">
    <location>
        <position position="188"/>
    </location>
</feature>
<dbReference type="PANTHER" id="PTHR13504:SF38">
    <property type="entry name" value="FIDO DOMAIN-CONTAINING PROTEIN"/>
    <property type="match status" value="1"/>
</dbReference>
<organism evidence="5 6">
    <name type="scientific">Candidatus Roizmanbacteria bacterium CG11_big_fil_rev_8_21_14_0_20_36_8</name>
    <dbReference type="NCBI Taxonomy" id="1974856"/>
    <lineage>
        <taxon>Bacteria</taxon>
        <taxon>Candidatus Roizmaniibacteriota</taxon>
    </lineage>
</organism>
<reference evidence="5 6" key="1">
    <citation type="submission" date="2017-09" db="EMBL/GenBank/DDBJ databases">
        <title>Depth-based differentiation of microbial function through sediment-hosted aquifers and enrichment of novel symbionts in the deep terrestrial subsurface.</title>
        <authorList>
            <person name="Probst A.J."/>
            <person name="Ladd B."/>
            <person name="Jarett J.K."/>
            <person name="Geller-Mcgrath D.E."/>
            <person name="Sieber C.M."/>
            <person name="Emerson J.B."/>
            <person name="Anantharaman K."/>
            <person name="Thomas B.C."/>
            <person name="Malmstrom R."/>
            <person name="Stieglmeier M."/>
            <person name="Klingl A."/>
            <person name="Woyke T."/>
            <person name="Ryan C.M."/>
            <person name="Banfield J.F."/>
        </authorList>
    </citation>
    <scope>NUCLEOTIDE SEQUENCE [LARGE SCALE GENOMIC DNA]</scope>
    <source>
        <strain evidence="5">CG11_big_fil_rev_8_21_14_0_20_36_8</strain>
    </source>
</reference>
<evidence type="ECO:0000256" key="2">
    <source>
        <dbReference type="PIRSR" id="PIRSR640198-2"/>
    </source>
</evidence>
<dbReference type="EMBL" id="PCVM01000096">
    <property type="protein sequence ID" value="PIQ73154.1"/>
    <property type="molecule type" value="Genomic_DNA"/>
</dbReference>
<feature type="binding site" evidence="2">
    <location>
        <begin position="192"/>
        <end position="199"/>
    </location>
    <ligand>
        <name>ATP</name>
        <dbReference type="ChEBI" id="CHEBI:30616"/>
    </ligand>
</feature>
<evidence type="ECO:0000313" key="5">
    <source>
        <dbReference type="EMBL" id="PIQ73154.1"/>
    </source>
</evidence>
<dbReference type="Proteomes" id="UP000231056">
    <property type="component" value="Unassembled WGS sequence"/>
</dbReference>
<dbReference type="Gene3D" id="1.10.3290.10">
    <property type="entry name" value="Fido-like domain"/>
    <property type="match status" value="1"/>
</dbReference>
<dbReference type="Gene3D" id="1.10.10.10">
    <property type="entry name" value="Winged helix-like DNA-binding domain superfamily/Winged helix DNA-binding domain"/>
    <property type="match status" value="1"/>
</dbReference>
<dbReference type="PANTHER" id="PTHR13504">
    <property type="entry name" value="FIDO DOMAIN-CONTAINING PROTEIN DDB_G0283145"/>
    <property type="match status" value="1"/>
</dbReference>
<dbReference type="SUPFAM" id="SSF140931">
    <property type="entry name" value="Fic-like"/>
    <property type="match status" value="1"/>
</dbReference>
<keyword evidence="2" id="KW-0067">ATP-binding</keyword>
<feature type="site" description="Important for autoinhibition of adenylyltransferase activity" evidence="3">
    <location>
        <position position="55"/>
    </location>
</feature>
<proteinExistence type="predicted"/>
<gene>
    <name evidence="5" type="ORF">COV58_04030</name>
</gene>
<dbReference type="InterPro" id="IPR040198">
    <property type="entry name" value="Fido_containing"/>
</dbReference>
<protein>
    <recommendedName>
        <fullName evidence="4">Fido domain-containing protein</fullName>
    </recommendedName>
</protein>